<organism evidence="2 3">
    <name type="scientific">Pandoraea communis</name>
    <dbReference type="NCBI Taxonomy" id="2508297"/>
    <lineage>
        <taxon>Bacteria</taxon>
        <taxon>Pseudomonadati</taxon>
        <taxon>Pseudomonadota</taxon>
        <taxon>Betaproteobacteria</taxon>
        <taxon>Burkholderiales</taxon>
        <taxon>Burkholderiaceae</taxon>
        <taxon>Pandoraea</taxon>
    </lineage>
</organism>
<dbReference type="EMBL" id="CABPSE010000026">
    <property type="protein sequence ID" value="VVE53097.1"/>
    <property type="molecule type" value="Genomic_DNA"/>
</dbReference>
<dbReference type="Pfam" id="PF03374">
    <property type="entry name" value="ANT"/>
    <property type="match status" value="1"/>
</dbReference>
<proteinExistence type="predicted"/>
<evidence type="ECO:0000259" key="1">
    <source>
        <dbReference type="Pfam" id="PF03374"/>
    </source>
</evidence>
<dbReference type="InterPro" id="IPR005039">
    <property type="entry name" value="Ant_C"/>
</dbReference>
<sequence>MTDLLFLAGEPAMSSREIADLVESRHDNVKVTIERLVARGVIASPATQEKATAGRPVTEYLIGKRDSFVIVAQLSPEFCARLVDRWQELEARAAAPQVPRTFVEALRLAANQAELLEQQRPAVEFAQAVRNTADAVSVGDFARALGYGQNTFFRMLRSDHLLMEGNLPYQTYIDRGYFRVIESVWRDSAQEVHPTFKTLITGKGQVFLQRRYGKETAVA</sequence>
<dbReference type="AlphaFoldDB" id="A0A5E4YXG9"/>
<dbReference type="Proteomes" id="UP000383971">
    <property type="component" value="Unassembled WGS sequence"/>
</dbReference>
<protein>
    <recommendedName>
        <fullName evidence="1">Antirepressor protein C-terminal domain-containing protein</fullName>
    </recommendedName>
</protein>
<evidence type="ECO:0000313" key="3">
    <source>
        <dbReference type="Proteomes" id="UP000383971"/>
    </source>
</evidence>
<evidence type="ECO:0000313" key="2">
    <source>
        <dbReference type="EMBL" id="VVE53097.1"/>
    </source>
</evidence>
<dbReference type="Pfam" id="PF09669">
    <property type="entry name" value="Phage_pRha"/>
    <property type="match status" value="1"/>
</dbReference>
<dbReference type="GO" id="GO:0003677">
    <property type="term" value="F:DNA binding"/>
    <property type="evidence" value="ECO:0007669"/>
    <property type="project" value="InterPro"/>
</dbReference>
<accession>A0A5E4YXG9</accession>
<dbReference type="RefSeq" id="WP_010805984.1">
    <property type="nucleotide sequence ID" value="NZ_CABPSE010000026.1"/>
</dbReference>
<keyword evidence="3" id="KW-1185">Reference proteome</keyword>
<feature type="domain" description="Antirepressor protein C-terminal" evidence="1">
    <location>
        <begin position="116"/>
        <end position="213"/>
    </location>
</feature>
<dbReference type="InterPro" id="IPR014054">
    <property type="entry name" value="Phage_regulatory_Rha"/>
</dbReference>
<reference evidence="2 3" key="1">
    <citation type="submission" date="2019-08" db="EMBL/GenBank/DDBJ databases">
        <authorList>
            <person name="Peeters C."/>
        </authorList>
    </citation>
    <scope>NUCLEOTIDE SEQUENCE [LARGE SCALE GENOMIC DNA]</scope>
    <source>
        <strain evidence="2 3">LMG 31111</strain>
    </source>
</reference>
<name>A0A5E4YXG9_9BURK</name>
<gene>
    <name evidence="2" type="ORF">PCO31111_04864</name>
</gene>